<evidence type="ECO:0000313" key="14">
    <source>
        <dbReference type="Proteomes" id="UP000307999"/>
    </source>
</evidence>
<dbReference type="InterPro" id="IPR036942">
    <property type="entry name" value="Beta-barrel_TonB_sf"/>
</dbReference>
<reference evidence="13 14" key="1">
    <citation type="submission" date="2019-04" db="EMBL/GenBank/DDBJ databases">
        <title>Thalassotalea guangxiensis sp. nov., isolated from sediment of the coastal wetland.</title>
        <authorList>
            <person name="Zheng S."/>
            <person name="Zhang D."/>
        </authorList>
    </citation>
    <scope>NUCLEOTIDE SEQUENCE [LARGE SCALE GENOMIC DNA]</scope>
    <source>
        <strain evidence="13 14">ZS-4</strain>
    </source>
</reference>
<comment type="similarity">
    <text evidence="8 9">Belongs to the TonB-dependent receptor family.</text>
</comment>
<evidence type="ECO:0000256" key="4">
    <source>
        <dbReference type="ARBA" id="ARBA00022692"/>
    </source>
</evidence>
<feature type="chain" id="PRO_5020965198" evidence="10">
    <location>
        <begin position="35"/>
        <end position="902"/>
    </location>
</feature>
<dbReference type="NCBIfam" id="TIGR01782">
    <property type="entry name" value="TonB-Xanth-Caul"/>
    <property type="match status" value="1"/>
</dbReference>
<evidence type="ECO:0000259" key="11">
    <source>
        <dbReference type="Pfam" id="PF00593"/>
    </source>
</evidence>
<proteinExistence type="inferred from homology"/>
<dbReference type="SUPFAM" id="SSF56935">
    <property type="entry name" value="Porins"/>
    <property type="match status" value="1"/>
</dbReference>
<dbReference type="Pfam" id="PF07715">
    <property type="entry name" value="Plug"/>
    <property type="match status" value="1"/>
</dbReference>
<dbReference type="RefSeq" id="WP_136734271.1">
    <property type="nucleotide sequence ID" value="NZ_SWDB01000003.1"/>
</dbReference>
<dbReference type="Proteomes" id="UP000307999">
    <property type="component" value="Unassembled WGS sequence"/>
</dbReference>
<evidence type="ECO:0000256" key="2">
    <source>
        <dbReference type="ARBA" id="ARBA00022448"/>
    </source>
</evidence>
<dbReference type="GO" id="GO:0009279">
    <property type="term" value="C:cell outer membrane"/>
    <property type="evidence" value="ECO:0007669"/>
    <property type="project" value="UniProtKB-SubCell"/>
</dbReference>
<dbReference type="InterPro" id="IPR010104">
    <property type="entry name" value="TonB_rcpt_bac"/>
</dbReference>
<keyword evidence="13" id="KW-0675">Receptor</keyword>
<evidence type="ECO:0000256" key="8">
    <source>
        <dbReference type="PROSITE-ProRule" id="PRU01360"/>
    </source>
</evidence>
<keyword evidence="6 8" id="KW-0472">Membrane</keyword>
<dbReference type="Gene3D" id="2.170.130.10">
    <property type="entry name" value="TonB-dependent receptor, plug domain"/>
    <property type="match status" value="1"/>
</dbReference>
<dbReference type="AlphaFoldDB" id="A0A4U1B9K6"/>
<dbReference type="InterPro" id="IPR039426">
    <property type="entry name" value="TonB-dep_rcpt-like"/>
</dbReference>
<feature type="domain" description="TonB-dependent receptor plug" evidence="12">
    <location>
        <begin position="67"/>
        <end position="176"/>
    </location>
</feature>
<gene>
    <name evidence="13" type="ORF">E8M12_01335</name>
</gene>
<evidence type="ECO:0000256" key="1">
    <source>
        <dbReference type="ARBA" id="ARBA00004571"/>
    </source>
</evidence>
<evidence type="ECO:0000313" key="13">
    <source>
        <dbReference type="EMBL" id="TKB47460.1"/>
    </source>
</evidence>
<comment type="caution">
    <text evidence="13">The sequence shown here is derived from an EMBL/GenBank/DDBJ whole genome shotgun (WGS) entry which is preliminary data.</text>
</comment>
<dbReference type="EMBL" id="SWDB01000003">
    <property type="protein sequence ID" value="TKB47460.1"/>
    <property type="molecule type" value="Genomic_DNA"/>
</dbReference>
<protein>
    <submittedName>
        <fullName evidence="13">TonB-dependent receptor</fullName>
    </submittedName>
</protein>
<keyword evidence="5 9" id="KW-0798">TonB box</keyword>
<keyword evidence="4 8" id="KW-0812">Transmembrane</keyword>
<evidence type="ECO:0000256" key="7">
    <source>
        <dbReference type="ARBA" id="ARBA00023237"/>
    </source>
</evidence>
<keyword evidence="10" id="KW-0732">Signal</keyword>
<name>A0A4U1B9K6_9GAMM</name>
<dbReference type="CDD" id="cd01347">
    <property type="entry name" value="ligand_gated_channel"/>
    <property type="match status" value="1"/>
</dbReference>
<comment type="subcellular location">
    <subcellularLocation>
        <location evidence="1 8">Cell outer membrane</location>
        <topology evidence="1 8">Multi-pass membrane protein</topology>
    </subcellularLocation>
</comment>
<sequence>MGESQMANRVTGKLKLSVLTSSILAAMYAPSAFAAEEEVQAAEQQEIEKIEVTGFRASARENLNAKRFATTVVDAITAEDIGKFPDKNIGDALQRIAGVGIERRFGEADGISIRGLDPSLSLTFLNGQSISTAQWFEGYRPTRGFRSDMLAAELVAGLEVYKSPRADLPEGSIGGTINIKTRKPLDLDANTLQASLEYQYSENADRWDPALSGLFSWKSDNEKFGFLASISHQERFTTYDGMENYMASDKSAAFAAGGDTSGATHATWGAGHAIFQQERERNAYNLTFQYQPTDSLGFTLNYLDFSLEANNVNSNYLVVPGRAGVLRNASASDVVSYGLGDAALKHDVYLSDIDGSAGNDYWFGPDTFFRNTEPDASTIDLEIEYSHDLFDLHAQIGRTQAQGDIKVYGYSGKINTSNMAKAGLSGDEILTLDLTGNALGVSFNDFDYANPASYPLEIRGDGNVHISDEDQETYYQLDLTFPIELAFLTSVKTGVKYKEHENERSSHSFGLKNYDSLSAQYQTMADLGFVSTKCDRFDEAGKANTLECLPLFSLSGVKAFSLENTVDNTQLPENESLNDFYEINEDTLAIYAMAEFEAIDSRLKGNFGIRYVDYQLDSIANQLRDNVWIMGVVTENDYSEVLPSLNVTFDITDDLLLRGALAKVMSLPNYQDLKNTFSYNTDTFTGNAGNPYLEPWRANQLDIGIEWYFDEASLLSATLFHKDIDQFLFPFSAQETIPGEVGVFEVSRTRNGGEGKLTGIELQFQTEFAYGFGLISNYTYTDAEVTDNTGDSGLALPGNSEEMWNATGYWENDTFSARIMANYRGPWFAGYRIGSAVEVEEQTSIDVAFSYDVTDNLKLSLQGINLTGELYRTKNSPDNWGGIFQLINDNGTRWFLNASVKF</sequence>
<evidence type="ECO:0000256" key="6">
    <source>
        <dbReference type="ARBA" id="ARBA00023136"/>
    </source>
</evidence>
<evidence type="ECO:0000256" key="10">
    <source>
        <dbReference type="SAM" id="SignalP"/>
    </source>
</evidence>
<keyword evidence="14" id="KW-1185">Reference proteome</keyword>
<keyword evidence="2 8" id="KW-0813">Transport</keyword>
<feature type="signal peptide" evidence="10">
    <location>
        <begin position="1"/>
        <end position="34"/>
    </location>
</feature>
<dbReference type="InterPro" id="IPR037066">
    <property type="entry name" value="Plug_dom_sf"/>
</dbReference>
<keyword evidence="3 8" id="KW-1134">Transmembrane beta strand</keyword>
<dbReference type="Pfam" id="PF00593">
    <property type="entry name" value="TonB_dep_Rec_b-barrel"/>
    <property type="match status" value="1"/>
</dbReference>
<organism evidence="13 14">
    <name type="scientific">Thalassotalea mangrovi</name>
    <dbReference type="NCBI Taxonomy" id="2572245"/>
    <lineage>
        <taxon>Bacteria</taxon>
        <taxon>Pseudomonadati</taxon>
        <taxon>Pseudomonadota</taxon>
        <taxon>Gammaproteobacteria</taxon>
        <taxon>Alteromonadales</taxon>
        <taxon>Colwelliaceae</taxon>
        <taxon>Thalassotalea</taxon>
    </lineage>
</organism>
<dbReference type="InterPro" id="IPR000531">
    <property type="entry name" value="Beta-barrel_TonB"/>
</dbReference>
<evidence type="ECO:0000259" key="12">
    <source>
        <dbReference type="Pfam" id="PF07715"/>
    </source>
</evidence>
<feature type="domain" description="TonB-dependent receptor-like beta-barrel" evidence="11">
    <location>
        <begin position="435"/>
        <end position="866"/>
    </location>
</feature>
<accession>A0A4U1B9K6</accession>
<evidence type="ECO:0000256" key="5">
    <source>
        <dbReference type="ARBA" id="ARBA00023077"/>
    </source>
</evidence>
<dbReference type="OrthoDB" id="8727862at2"/>
<dbReference type="PROSITE" id="PS52016">
    <property type="entry name" value="TONB_DEPENDENT_REC_3"/>
    <property type="match status" value="1"/>
</dbReference>
<dbReference type="InterPro" id="IPR012910">
    <property type="entry name" value="Plug_dom"/>
</dbReference>
<evidence type="ECO:0000256" key="9">
    <source>
        <dbReference type="RuleBase" id="RU003357"/>
    </source>
</evidence>
<dbReference type="PANTHER" id="PTHR40980:SF3">
    <property type="entry name" value="TONB-DEPENDENT RECEPTOR-LIKE BETA-BARREL DOMAIN-CONTAINING PROTEIN"/>
    <property type="match status" value="1"/>
</dbReference>
<keyword evidence="7 8" id="KW-0998">Cell outer membrane</keyword>
<evidence type="ECO:0000256" key="3">
    <source>
        <dbReference type="ARBA" id="ARBA00022452"/>
    </source>
</evidence>
<dbReference type="Gene3D" id="2.40.170.20">
    <property type="entry name" value="TonB-dependent receptor, beta-barrel domain"/>
    <property type="match status" value="1"/>
</dbReference>
<dbReference type="PANTHER" id="PTHR40980">
    <property type="entry name" value="PLUG DOMAIN-CONTAINING PROTEIN"/>
    <property type="match status" value="1"/>
</dbReference>